<reference evidence="1" key="1">
    <citation type="submission" date="2023-05" db="EMBL/GenBank/DDBJ databases">
        <title>Genome and transcriptome analyses reveal genes involved in the formation of fine ridges on petal epidermal cells in Hibiscus trionum.</title>
        <authorList>
            <person name="Koshimizu S."/>
            <person name="Masuda S."/>
            <person name="Ishii T."/>
            <person name="Shirasu K."/>
            <person name="Hoshino A."/>
            <person name="Arita M."/>
        </authorList>
    </citation>
    <scope>NUCLEOTIDE SEQUENCE</scope>
    <source>
        <strain evidence="1">Hamamatsu line</strain>
    </source>
</reference>
<comment type="caution">
    <text evidence="1">The sequence shown here is derived from an EMBL/GenBank/DDBJ whole genome shotgun (WGS) entry which is preliminary data.</text>
</comment>
<dbReference type="EMBL" id="BSYR01000009">
    <property type="protein sequence ID" value="GMI70611.1"/>
    <property type="molecule type" value="Genomic_DNA"/>
</dbReference>
<dbReference type="OrthoDB" id="683342at2759"/>
<accession>A0A9W7LNS6</accession>
<dbReference type="PANTHER" id="PTHR36346">
    <property type="entry name" value="EXPRESSED PROTEIN"/>
    <property type="match status" value="1"/>
</dbReference>
<evidence type="ECO:0000313" key="2">
    <source>
        <dbReference type="Proteomes" id="UP001165190"/>
    </source>
</evidence>
<dbReference type="PANTHER" id="PTHR36346:SF2">
    <property type="entry name" value="EXPRESSED PROTEIN"/>
    <property type="match status" value="1"/>
</dbReference>
<protein>
    <submittedName>
        <fullName evidence="1">Uncharacterized protein</fullName>
    </submittedName>
</protein>
<keyword evidence="2" id="KW-1185">Reference proteome</keyword>
<evidence type="ECO:0000313" key="1">
    <source>
        <dbReference type="EMBL" id="GMI70611.1"/>
    </source>
</evidence>
<name>A0A9W7LNS6_HIBTR</name>
<dbReference type="Proteomes" id="UP001165190">
    <property type="component" value="Unassembled WGS sequence"/>
</dbReference>
<sequence>MSAVVVEWIDEVATKLKEKVQAGNPFLSTRAKKEHKFSKEEKEASKDDATMSEATVCMLMDRFVPW</sequence>
<organism evidence="1 2">
    <name type="scientific">Hibiscus trionum</name>
    <name type="common">Flower of an hour</name>
    <dbReference type="NCBI Taxonomy" id="183268"/>
    <lineage>
        <taxon>Eukaryota</taxon>
        <taxon>Viridiplantae</taxon>
        <taxon>Streptophyta</taxon>
        <taxon>Embryophyta</taxon>
        <taxon>Tracheophyta</taxon>
        <taxon>Spermatophyta</taxon>
        <taxon>Magnoliopsida</taxon>
        <taxon>eudicotyledons</taxon>
        <taxon>Gunneridae</taxon>
        <taxon>Pentapetalae</taxon>
        <taxon>rosids</taxon>
        <taxon>malvids</taxon>
        <taxon>Malvales</taxon>
        <taxon>Malvaceae</taxon>
        <taxon>Malvoideae</taxon>
        <taxon>Hibiscus</taxon>
    </lineage>
</organism>
<gene>
    <name evidence="1" type="ORF">HRI_000730400</name>
</gene>
<proteinExistence type="predicted"/>
<dbReference type="AlphaFoldDB" id="A0A9W7LNS6"/>